<evidence type="ECO:0000313" key="2">
    <source>
        <dbReference type="Proteomes" id="UP000185746"/>
    </source>
</evidence>
<keyword evidence="2" id="KW-1185">Reference proteome</keyword>
<organism evidence="1 2">
    <name type="scientific">Sporosarcina ureilytica</name>
    <dbReference type="NCBI Taxonomy" id="298596"/>
    <lineage>
        <taxon>Bacteria</taxon>
        <taxon>Bacillati</taxon>
        <taxon>Bacillota</taxon>
        <taxon>Bacilli</taxon>
        <taxon>Bacillales</taxon>
        <taxon>Caryophanaceae</taxon>
        <taxon>Sporosarcina</taxon>
    </lineage>
</organism>
<gene>
    <name evidence="1" type="ORF">BI350_05620</name>
</gene>
<proteinExistence type="predicted"/>
<dbReference type="KEGG" id="surl:BI350_05620"/>
<protein>
    <submittedName>
        <fullName evidence="1">Branched-chain amino acid aminotransferase</fullName>
    </submittedName>
</protein>
<dbReference type="EMBL" id="CP017560">
    <property type="protein sequence ID" value="AOV07075.1"/>
    <property type="molecule type" value="Genomic_DNA"/>
</dbReference>
<accession>A0A1D8JED1</accession>
<dbReference type="Proteomes" id="UP000185746">
    <property type="component" value="Chromosome"/>
</dbReference>
<evidence type="ECO:0000313" key="1">
    <source>
        <dbReference type="EMBL" id="AOV07075.1"/>
    </source>
</evidence>
<keyword evidence="1" id="KW-0808">Transferase</keyword>
<name>A0A1D8JED1_9BACL</name>
<sequence length="199" mass="23456">MLKQNMSRYISELIQNDSKKIELYKVEKHYAERHNLIPADMEVITKENTTRFQDAYVERCEKETIALIIVETPKFLEEKIEHLKSRQEEFLYVESKFFDLVGVDALSMEIDDVFGTYTALFGLKMNKQQETAIKTYVDNHVSGEIGRFSVAFSGQDNLWNMNIAMNYIEGFKEEMTFLEAYELVYSFIFQMVETIEENQ</sequence>
<keyword evidence="1" id="KW-0032">Aminotransferase</keyword>
<dbReference type="AlphaFoldDB" id="A0A1D8JED1"/>
<dbReference type="RefSeq" id="WP_075527201.1">
    <property type="nucleotide sequence ID" value="NZ_CP017560.1"/>
</dbReference>
<reference evidence="1 2" key="1">
    <citation type="submission" date="2016-09" db="EMBL/GenBank/DDBJ databases">
        <title>Complete genome sequence of the Lysinibacillus sphaericus LMG 22257, a specie of Bacillus with ureolytic activity that can effectively biodeposit calcium carbonate.</title>
        <authorList>
            <person name="Yan W."/>
        </authorList>
    </citation>
    <scope>NUCLEOTIDE SEQUENCE [LARGE SCALE GENOMIC DNA]</scope>
    <source>
        <strain evidence="1 2">LMG 22257</strain>
    </source>
</reference>
<dbReference type="GO" id="GO:0008483">
    <property type="term" value="F:transaminase activity"/>
    <property type="evidence" value="ECO:0007669"/>
    <property type="project" value="UniProtKB-KW"/>
</dbReference>